<dbReference type="PANTHER" id="PTHR16166">
    <property type="entry name" value="VACUOLAR PROTEIN SORTING-ASSOCIATED PROTEIN VPS13"/>
    <property type="match status" value="1"/>
</dbReference>
<evidence type="ECO:0000256" key="1">
    <source>
        <dbReference type="ARBA" id="ARBA00006545"/>
    </source>
</evidence>
<dbReference type="Pfam" id="PF12624">
    <property type="entry name" value="VPS13_N"/>
    <property type="match status" value="1"/>
</dbReference>
<gene>
    <name evidence="4" type="ORF">RUM44_012733</name>
</gene>
<evidence type="ECO:0000256" key="2">
    <source>
        <dbReference type="ARBA" id="ARBA00022448"/>
    </source>
</evidence>
<sequence length="251" mass="28056">MFEGLVASIFNKWLGKYVEDLDTEQLNVGIFGGEVKLQELKLKPEALFELQLPIEVKYGVIGAISLTIPWTNLSSKAIVINVEDVLVVGVPIGTGEFSQDKERRLIRAMKKKILDDIEGENFLGGGPGSLYDDIIMALTNNIQISIQKIHVRYEDENCNRGIACGLCIERLSMETTNSKWKSCEKSTGSSMVYQLGKLEAASIYFNTDLENGDFLSESWRKDLKLGLETFSVNEKSFDFGNEAFPVTEFCV</sequence>
<dbReference type="Proteomes" id="UP001359485">
    <property type="component" value="Unassembled WGS sequence"/>
</dbReference>
<evidence type="ECO:0000313" key="5">
    <source>
        <dbReference type="Proteomes" id="UP001359485"/>
    </source>
</evidence>
<accession>A0ABR1BG66</accession>
<dbReference type="PANTHER" id="PTHR16166:SF93">
    <property type="entry name" value="INTERMEMBRANE LIPID TRANSFER PROTEIN VPS13"/>
    <property type="match status" value="1"/>
</dbReference>
<organism evidence="4 5">
    <name type="scientific">Polyplax serrata</name>
    <name type="common">Common mouse louse</name>
    <dbReference type="NCBI Taxonomy" id="468196"/>
    <lineage>
        <taxon>Eukaryota</taxon>
        <taxon>Metazoa</taxon>
        <taxon>Ecdysozoa</taxon>
        <taxon>Arthropoda</taxon>
        <taxon>Hexapoda</taxon>
        <taxon>Insecta</taxon>
        <taxon>Pterygota</taxon>
        <taxon>Neoptera</taxon>
        <taxon>Paraneoptera</taxon>
        <taxon>Psocodea</taxon>
        <taxon>Troctomorpha</taxon>
        <taxon>Phthiraptera</taxon>
        <taxon>Anoplura</taxon>
        <taxon>Polyplacidae</taxon>
        <taxon>Polyplax</taxon>
    </lineage>
</organism>
<protein>
    <recommendedName>
        <fullName evidence="3">Chorein N-terminal domain-containing protein</fullName>
    </recommendedName>
</protein>
<reference evidence="4 5" key="1">
    <citation type="submission" date="2023-09" db="EMBL/GenBank/DDBJ databases">
        <title>Genomes of two closely related lineages of the louse Polyplax serrata with different host specificities.</title>
        <authorList>
            <person name="Martinu J."/>
            <person name="Tarabai H."/>
            <person name="Stefka J."/>
            <person name="Hypsa V."/>
        </authorList>
    </citation>
    <scope>NUCLEOTIDE SEQUENCE [LARGE SCALE GENOMIC DNA]</scope>
    <source>
        <strain evidence="4">98ZLc_SE</strain>
    </source>
</reference>
<dbReference type="InterPro" id="IPR026847">
    <property type="entry name" value="VPS13"/>
</dbReference>
<name>A0ABR1BG66_POLSC</name>
<feature type="domain" description="Chorein N-terminal" evidence="3">
    <location>
        <begin position="1"/>
        <end position="210"/>
    </location>
</feature>
<proteinExistence type="inferred from homology"/>
<dbReference type="EMBL" id="JAWJWF010000001">
    <property type="protein sequence ID" value="KAK6641034.1"/>
    <property type="molecule type" value="Genomic_DNA"/>
</dbReference>
<keyword evidence="2" id="KW-0813">Transport</keyword>
<comment type="caution">
    <text evidence="4">The sequence shown here is derived from an EMBL/GenBank/DDBJ whole genome shotgun (WGS) entry which is preliminary data.</text>
</comment>
<comment type="similarity">
    <text evidence="1">Belongs to the VPS13 family.</text>
</comment>
<keyword evidence="5" id="KW-1185">Reference proteome</keyword>
<evidence type="ECO:0000259" key="3">
    <source>
        <dbReference type="Pfam" id="PF12624"/>
    </source>
</evidence>
<evidence type="ECO:0000313" key="4">
    <source>
        <dbReference type="EMBL" id="KAK6641034.1"/>
    </source>
</evidence>
<dbReference type="InterPro" id="IPR026854">
    <property type="entry name" value="VPS13_N"/>
</dbReference>